<feature type="transmembrane region" description="Helical" evidence="1">
    <location>
        <begin position="6"/>
        <end position="28"/>
    </location>
</feature>
<evidence type="ECO:0000313" key="3">
    <source>
        <dbReference type="Proteomes" id="UP000261731"/>
    </source>
</evidence>
<evidence type="ECO:0000256" key="1">
    <source>
        <dbReference type="SAM" id="Phobius"/>
    </source>
</evidence>
<gene>
    <name evidence="2" type="primary">92</name>
    <name evidence="2" type="ORF">SEA_NEVILLE_92</name>
</gene>
<keyword evidence="1" id="KW-0472">Membrane</keyword>
<keyword evidence="3" id="KW-1185">Reference proteome</keyword>
<organism evidence="2 3">
    <name type="scientific">Gordonia phage Neville</name>
    <dbReference type="NCBI Taxonomy" id="2301693"/>
    <lineage>
        <taxon>Viruses</taxon>
        <taxon>Duplodnaviria</taxon>
        <taxon>Heunggongvirae</taxon>
        <taxon>Uroviricota</taxon>
        <taxon>Caudoviricetes</taxon>
        <taxon>Deeyouvirinae</taxon>
        <taxon>Nevillevirus</taxon>
        <taxon>Nevillevirus neville</taxon>
    </lineage>
</organism>
<name>A0A385E0L8_9CAUD</name>
<dbReference type="EMBL" id="MH651182">
    <property type="protein sequence ID" value="AXQ64457.1"/>
    <property type="molecule type" value="Genomic_DNA"/>
</dbReference>
<keyword evidence="1" id="KW-1133">Transmembrane helix</keyword>
<dbReference type="Proteomes" id="UP000261731">
    <property type="component" value="Segment"/>
</dbReference>
<dbReference type="RefSeq" id="YP_010245948.1">
    <property type="nucleotide sequence ID" value="NC_060131.1"/>
</dbReference>
<dbReference type="KEGG" id="vg:70080460"/>
<proteinExistence type="predicted"/>
<evidence type="ECO:0000313" key="2">
    <source>
        <dbReference type="EMBL" id="AXQ64457.1"/>
    </source>
</evidence>
<keyword evidence="1" id="KW-0812">Transmembrane</keyword>
<sequence length="31" mass="3346">MDPLTMLGLVAIGIFIGGVFGISAYDYFLNH</sequence>
<accession>A0A385E0L8</accession>
<protein>
    <submittedName>
        <fullName evidence="2">Membrane protein</fullName>
    </submittedName>
</protein>
<reference evidence="2 3" key="1">
    <citation type="submission" date="2018-07" db="EMBL/GenBank/DDBJ databases">
        <authorList>
            <person name="Bragdon E."/>
            <person name="Orellana H."/>
            <person name="Sterchele H."/>
            <person name="Molloy S.D."/>
            <person name="Garlena R.A."/>
            <person name="Russell D.A."/>
            <person name="Pope W.H."/>
            <person name="Jacobs-Sera D."/>
            <person name="Hatfull G.F."/>
        </authorList>
    </citation>
    <scope>NUCLEOTIDE SEQUENCE [LARGE SCALE GENOMIC DNA]</scope>
</reference>
<dbReference type="GeneID" id="70080460"/>